<dbReference type="EMBL" id="CCAG010006284">
    <property type="status" value="NOT_ANNOTATED_CDS"/>
    <property type="molecule type" value="Genomic_DNA"/>
</dbReference>
<dbReference type="Proteomes" id="UP000092444">
    <property type="component" value="Unassembled WGS sequence"/>
</dbReference>
<sequence length="213" mass="24913">MSSTKQKANDVRGLSDLQRIAKEFNKSKHVDKDVVRIFFSGFRFLTISLELQKYGIFEDIINWCRLYARIPFYIDPLNEKLQRLYEDTIPMVFPHIIGYLPYSVRDIETYHYMLLETMDTLLRNASFTALQKIGNFRPGIVAGLQYPIENAGDFNTQLLALKLMTRLLKYADIEKQNQELKSVPWFNTKLIENDLSAVIKEANRGQFENVRFA</sequence>
<evidence type="ECO:0000313" key="1">
    <source>
        <dbReference type="EnsemblMetazoa" id="GMOY008327-PA"/>
    </source>
</evidence>
<dbReference type="EnsemblMetazoa" id="GMOY008327-RA">
    <property type="protein sequence ID" value="GMOY008327-PA"/>
    <property type="gene ID" value="GMOY008327"/>
</dbReference>
<accession>A0A1B0G4T1</accession>
<dbReference type="VEuPathDB" id="VectorBase:GMOY008327"/>
<reference evidence="1" key="1">
    <citation type="submission" date="2020-05" db="UniProtKB">
        <authorList>
            <consortium name="EnsemblMetazoa"/>
        </authorList>
    </citation>
    <scope>IDENTIFICATION</scope>
    <source>
        <strain evidence="1">Yale</strain>
    </source>
</reference>
<name>A0A1B0G4T1_GLOMM</name>
<evidence type="ECO:0000313" key="2">
    <source>
        <dbReference type="Proteomes" id="UP000092444"/>
    </source>
</evidence>
<keyword evidence="2" id="KW-1185">Reference proteome</keyword>
<proteinExistence type="predicted"/>
<protein>
    <submittedName>
        <fullName evidence="1">Uncharacterized protein</fullName>
    </submittedName>
</protein>
<organism evidence="1 2">
    <name type="scientific">Glossina morsitans morsitans</name>
    <name type="common">Savannah tsetse fly</name>
    <dbReference type="NCBI Taxonomy" id="37546"/>
    <lineage>
        <taxon>Eukaryota</taxon>
        <taxon>Metazoa</taxon>
        <taxon>Ecdysozoa</taxon>
        <taxon>Arthropoda</taxon>
        <taxon>Hexapoda</taxon>
        <taxon>Insecta</taxon>
        <taxon>Pterygota</taxon>
        <taxon>Neoptera</taxon>
        <taxon>Endopterygota</taxon>
        <taxon>Diptera</taxon>
        <taxon>Brachycera</taxon>
        <taxon>Muscomorpha</taxon>
        <taxon>Hippoboscoidea</taxon>
        <taxon>Glossinidae</taxon>
        <taxon>Glossina</taxon>
    </lineage>
</organism>
<dbReference type="AlphaFoldDB" id="A0A1B0G4T1"/>